<dbReference type="InterPro" id="IPR036779">
    <property type="entry name" value="LysM_dom_sf"/>
</dbReference>
<dbReference type="PANTHER" id="PTHR33734">
    <property type="entry name" value="LYSM DOMAIN-CONTAINING GPI-ANCHORED PROTEIN 2"/>
    <property type="match status" value="1"/>
</dbReference>
<keyword evidence="4" id="KW-1185">Reference proteome</keyword>
<evidence type="ECO:0000259" key="2">
    <source>
        <dbReference type="PROSITE" id="PS51782"/>
    </source>
</evidence>
<comment type="caution">
    <text evidence="3">The sequence shown here is derived from an EMBL/GenBank/DDBJ whole genome shotgun (WGS) entry which is preliminary data.</text>
</comment>
<dbReference type="Gene3D" id="3.10.350.10">
    <property type="entry name" value="LysM domain"/>
    <property type="match status" value="1"/>
</dbReference>
<evidence type="ECO:0000313" key="4">
    <source>
        <dbReference type="Proteomes" id="UP000615760"/>
    </source>
</evidence>
<dbReference type="EMBL" id="BMJE01000002">
    <property type="protein sequence ID" value="GGB72577.1"/>
    <property type="molecule type" value="Genomic_DNA"/>
</dbReference>
<dbReference type="SMART" id="SM00257">
    <property type="entry name" value="LysM"/>
    <property type="match status" value="1"/>
</dbReference>
<dbReference type="InterPro" id="IPR018392">
    <property type="entry name" value="LysM"/>
</dbReference>
<dbReference type="CDD" id="cd00118">
    <property type="entry name" value="LysM"/>
    <property type="match status" value="1"/>
</dbReference>
<dbReference type="InterPro" id="IPR013830">
    <property type="entry name" value="SGNH_hydro"/>
</dbReference>
<feature type="domain" description="LysM" evidence="2">
    <location>
        <begin position="205"/>
        <end position="248"/>
    </location>
</feature>
<dbReference type="InterPro" id="IPR036514">
    <property type="entry name" value="SGNH_hydro_sf"/>
</dbReference>
<dbReference type="Pfam" id="PF13472">
    <property type="entry name" value="Lipase_GDSL_2"/>
    <property type="match status" value="1"/>
</dbReference>
<name>A0ABQ1JQZ9_9FLAO</name>
<dbReference type="Pfam" id="PF01476">
    <property type="entry name" value="LysM"/>
    <property type="match status" value="1"/>
</dbReference>
<keyword evidence="1" id="KW-0732">Signal</keyword>
<proteinExistence type="predicted"/>
<sequence length="480" mass="53985">MVTKYFAILFCVITTVAFSQIDSQTDSLIVQTDSIVIDSVTVIEQETNCITNPNALTPIFEKLYTLEQEKKGKINIVHIGDSHIQADIFSDVIRVNLQSEFGNGGFGFSFPYRLAKTNGSTSVRFKSNIEWEHRRNVYPPEKGIEVGLSGIALNTKEDFVIETEVRDTAYNFNTIKLITPYNLPLFDLATSSKDIIIESKEPKVVSHKIKSGEALSVIAQKYNTSVSAIKQANDMRSNTIYAGKVLKIPTGEMEKKTISRSEFIPLQLEADSLSYYYHSQERLSKIYILPTKSVSPYELNGVVLENDTPGIIYHGIGVNGAKAIDYNKYPLFFKQLPVLQPDLIIVSLGTNESFEKIETDKFITELNTFITNIKIANPNACVLVMTPPPSLFKKRYPNTFAGSYSSAILQQESETYYASWDLFTEMGGLYSVPDNAKKGLMSTDRIHYSVQGYVLQGERFIESFNKAYNNFKLMKEDAVD</sequence>
<dbReference type="Proteomes" id="UP000615760">
    <property type="component" value="Unassembled WGS sequence"/>
</dbReference>
<dbReference type="SUPFAM" id="SSF54106">
    <property type="entry name" value="LysM domain"/>
    <property type="match status" value="1"/>
</dbReference>
<feature type="chain" id="PRO_5047167756" description="LysM domain-containing protein" evidence="1">
    <location>
        <begin position="20"/>
        <end position="480"/>
    </location>
</feature>
<protein>
    <recommendedName>
        <fullName evidence="2">LysM domain-containing protein</fullName>
    </recommendedName>
</protein>
<dbReference type="PROSITE" id="PS51782">
    <property type="entry name" value="LYSM"/>
    <property type="match status" value="1"/>
</dbReference>
<feature type="signal peptide" evidence="1">
    <location>
        <begin position="1"/>
        <end position="19"/>
    </location>
</feature>
<evidence type="ECO:0000313" key="3">
    <source>
        <dbReference type="EMBL" id="GGB72577.1"/>
    </source>
</evidence>
<accession>A0ABQ1JQZ9</accession>
<dbReference type="RefSeq" id="WP_188620206.1">
    <property type="nucleotide sequence ID" value="NZ_BMJE01000002.1"/>
</dbReference>
<evidence type="ECO:0000256" key="1">
    <source>
        <dbReference type="SAM" id="SignalP"/>
    </source>
</evidence>
<dbReference type="Gene3D" id="3.40.50.1110">
    <property type="entry name" value="SGNH hydrolase"/>
    <property type="match status" value="2"/>
</dbReference>
<gene>
    <name evidence="3" type="ORF">GCM10007424_10650</name>
</gene>
<reference evidence="4" key="1">
    <citation type="journal article" date="2019" name="Int. J. Syst. Evol. Microbiol.">
        <title>The Global Catalogue of Microorganisms (GCM) 10K type strain sequencing project: providing services to taxonomists for standard genome sequencing and annotation.</title>
        <authorList>
            <consortium name="The Broad Institute Genomics Platform"/>
            <consortium name="The Broad Institute Genome Sequencing Center for Infectious Disease"/>
            <person name="Wu L."/>
            <person name="Ma J."/>
        </authorList>
    </citation>
    <scope>NUCLEOTIDE SEQUENCE [LARGE SCALE GENOMIC DNA]</scope>
    <source>
        <strain evidence="4">CGMCC 1.15461</strain>
    </source>
</reference>
<dbReference type="SUPFAM" id="SSF52266">
    <property type="entry name" value="SGNH hydrolase"/>
    <property type="match status" value="1"/>
</dbReference>
<dbReference type="PANTHER" id="PTHR33734:SF22">
    <property type="entry name" value="MEMBRANE-BOUND LYTIC MUREIN TRANSGLYCOSYLASE D"/>
    <property type="match status" value="1"/>
</dbReference>
<organism evidence="3 4">
    <name type="scientific">Flavobacterium suaedae</name>
    <dbReference type="NCBI Taxonomy" id="1767027"/>
    <lineage>
        <taxon>Bacteria</taxon>
        <taxon>Pseudomonadati</taxon>
        <taxon>Bacteroidota</taxon>
        <taxon>Flavobacteriia</taxon>
        <taxon>Flavobacteriales</taxon>
        <taxon>Flavobacteriaceae</taxon>
        <taxon>Flavobacterium</taxon>
    </lineage>
</organism>